<feature type="compositionally biased region" description="Acidic residues" evidence="1">
    <location>
        <begin position="242"/>
        <end position="265"/>
    </location>
</feature>
<evidence type="ECO:0000313" key="3">
    <source>
        <dbReference type="Proteomes" id="UP000410492"/>
    </source>
</evidence>
<evidence type="ECO:0000256" key="1">
    <source>
        <dbReference type="SAM" id="MobiDB-lite"/>
    </source>
</evidence>
<feature type="region of interest" description="Disordered" evidence="1">
    <location>
        <begin position="1"/>
        <end position="35"/>
    </location>
</feature>
<dbReference type="EMBL" id="CAACVG010012164">
    <property type="protein sequence ID" value="VEN59762.1"/>
    <property type="molecule type" value="Genomic_DNA"/>
</dbReference>
<proteinExistence type="predicted"/>
<dbReference type="Proteomes" id="UP000410492">
    <property type="component" value="Unassembled WGS sequence"/>
</dbReference>
<gene>
    <name evidence="2" type="ORF">CALMAC_LOCUS17668</name>
</gene>
<evidence type="ECO:0000313" key="2">
    <source>
        <dbReference type="EMBL" id="VEN59762.1"/>
    </source>
</evidence>
<sequence length="265" mass="31043">MDEDAPSDITGDEQDQEAAVRRRINKDTKRGQRTKTKCRTRIDVLATPNRRLILALYQNHAYHFPKEKVEKIKDNLQQLYAMTPEETERYFAELEAIATRMMIRRRMKDLMRKRLHKLKKQEQQRKAMAFVRKLIKKGMLFAFNHPVPPLVSIRLRNLSDIVLEQICDLRNTDIPVREDPDQIGLFLIAVSDWIAIFIEHVYYMVQLRKNKELEELEKKRAESVKDSSPGSPAKTDAVVIDELGEEEEESPDDEVEIANLDQDIE</sequence>
<dbReference type="AlphaFoldDB" id="A0A653DJS0"/>
<reference evidence="2 3" key="1">
    <citation type="submission" date="2019-01" db="EMBL/GenBank/DDBJ databases">
        <authorList>
            <person name="Sayadi A."/>
        </authorList>
    </citation>
    <scope>NUCLEOTIDE SEQUENCE [LARGE SCALE GENOMIC DNA]</scope>
</reference>
<feature type="region of interest" description="Disordered" evidence="1">
    <location>
        <begin position="218"/>
        <end position="265"/>
    </location>
</feature>
<feature type="compositionally biased region" description="Acidic residues" evidence="1">
    <location>
        <begin position="1"/>
        <end position="16"/>
    </location>
</feature>
<keyword evidence="3" id="KW-1185">Reference proteome</keyword>
<accession>A0A653DJS0</accession>
<organism evidence="2 3">
    <name type="scientific">Callosobruchus maculatus</name>
    <name type="common">Southern cowpea weevil</name>
    <name type="synonym">Pulse bruchid</name>
    <dbReference type="NCBI Taxonomy" id="64391"/>
    <lineage>
        <taxon>Eukaryota</taxon>
        <taxon>Metazoa</taxon>
        <taxon>Ecdysozoa</taxon>
        <taxon>Arthropoda</taxon>
        <taxon>Hexapoda</taxon>
        <taxon>Insecta</taxon>
        <taxon>Pterygota</taxon>
        <taxon>Neoptera</taxon>
        <taxon>Endopterygota</taxon>
        <taxon>Coleoptera</taxon>
        <taxon>Polyphaga</taxon>
        <taxon>Cucujiformia</taxon>
        <taxon>Chrysomeloidea</taxon>
        <taxon>Chrysomelidae</taxon>
        <taxon>Bruchinae</taxon>
        <taxon>Bruchini</taxon>
        <taxon>Callosobruchus</taxon>
    </lineage>
</organism>
<name>A0A653DJS0_CALMS</name>
<protein>
    <submittedName>
        <fullName evidence="2">Uncharacterized protein</fullName>
    </submittedName>
</protein>
<dbReference type="OrthoDB" id="46913at2759"/>